<dbReference type="InterPro" id="IPR003741">
    <property type="entry name" value="LUD_dom"/>
</dbReference>
<evidence type="ECO:0000313" key="2">
    <source>
        <dbReference type="EMBL" id="MFK4751252.1"/>
    </source>
</evidence>
<dbReference type="SUPFAM" id="SSF100950">
    <property type="entry name" value="NagB/RpiA/CoA transferase-like"/>
    <property type="match status" value="1"/>
</dbReference>
<accession>A0ABW8NE96</accession>
<dbReference type="Pfam" id="PF02589">
    <property type="entry name" value="LUD_dom"/>
    <property type="match status" value="1"/>
</dbReference>
<dbReference type="EMBL" id="JBBKTX010000002">
    <property type="protein sequence ID" value="MFK4751252.1"/>
    <property type="molecule type" value="Genomic_DNA"/>
</dbReference>
<feature type="domain" description="LUD" evidence="1">
    <location>
        <begin position="41"/>
        <end position="221"/>
    </location>
</feature>
<comment type="caution">
    <text evidence="2">The sequence shown here is derived from an EMBL/GenBank/DDBJ whole genome shotgun (WGS) entry which is preliminary data.</text>
</comment>
<evidence type="ECO:0000313" key="3">
    <source>
        <dbReference type="Proteomes" id="UP001620597"/>
    </source>
</evidence>
<name>A0ABW8NE96_9GAMM</name>
<dbReference type="Gene3D" id="3.40.50.10420">
    <property type="entry name" value="NagB/RpiA/CoA transferase-like"/>
    <property type="match status" value="1"/>
</dbReference>
<dbReference type="Proteomes" id="UP001620597">
    <property type="component" value="Unassembled WGS sequence"/>
</dbReference>
<reference evidence="2 3" key="1">
    <citation type="submission" date="2024-03" db="EMBL/GenBank/DDBJ databases">
        <title>High-quality draft genome sequence of Oceanobacter sp. wDCs-4.</title>
        <authorList>
            <person name="Dong C."/>
        </authorList>
    </citation>
    <scope>NUCLEOTIDE SEQUENCE [LARGE SCALE GENOMIC DNA]</scope>
    <source>
        <strain evidence="3">wDCs-4</strain>
    </source>
</reference>
<dbReference type="PANTHER" id="PTHR43682:SF1">
    <property type="entry name" value="LACTATE UTILIZATION PROTEIN C"/>
    <property type="match status" value="1"/>
</dbReference>
<dbReference type="RefSeq" id="WP_416204747.1">
    <property type="nucleotide sequence ID" value="NZ_JBBKTX010000002.1"/>
</dbReference>
<dbReference type="InterPro" id="IPR037171">
    <property type="entry name" value="NagB/RpiA_transferase-like"/>
</dbReference>
<organism evidence="2 3">
    <name type="scientific">Oceanobacter antarcticus</name>
    <dbReference type="NCBI Taxonomy" id="3133425"/>
    <lineage>
        <taxon>Bacteria</taxon>
        <taxon>Pseudomonadati</taxon>
        <taxon>Pseudomonadota</taxon>
        <taxon>Gammaproteobacteria</taxon>
        <taxon>Oceanospirillales</taxon>
        <taxon>Oceanospirillaceae</taxon>
        <taxon>Oceanobacter</taxon>
    </lineage>
</organism>
<protein>
    <submittedName>
        <fullName evidence="2">Lactate utilization protein C</fullName>
    </submittedName>
</protein>
<dbReference type="InterPro" id="IPR024185">
    <property type="entry name" value="FTHF_cligase-like_sf"/>
</dbReference>
<evidence type="ECO:0000259" key="1">
    <source>
        <dbReference type="Pfam" id="PF02589"/>
    </source>
</evidence>
<sequence length="237" mass="26106">MNSKTRILERLRQGQAQQATAVDHGDLPAMPRLPETAWKTRFIELMTANHAQVIECNRANWIGQLVELLQQKRLDQLCLGQSPANLELADVLASRLPELRLSRFDQALEAYADSRMRVRLFTEMSAGFSRATAALAETGTLVVASGAEEPRTLSLVPPLSIILLHQADLVSGFAELIEQPRWQGKLPTNLLLISGPSKTADIQQTLAYGAHGPKELVVLLVDECVQDECVQDECASD</sequence>
<dbReference type="PANTHER" id="PTHR43682">
    <property type="entry name" value="LACTATE UTILIZATION PROTEIN C"/>
    <property type="match status" value="1"/>
</dbReference>
<keyword evidence="3" id="KW-1185">Reference proteome</keyword>
<proteinExistence type="predicted"/>
<gene>
    <name evidence="2" type="ORF">WG929_02415</name>
</gene>